<dbReference type="FunFam" id="3.40.30.10:FF:000034">
    <property type="entry name" value="glutathione S-transferase 1"/>
    <property type="match status" value="1"/>
</dbReference>
<evidence type="ECO:0000313" key="5">
    <source>
        <dbReference type="Proteomes" id="UP001075354"/>
    </source>
</evidence>
<dbReference type="SFLD" id="SFLDS00019">
    <property type="entry name" value="Glutathione_Transferase_(cytos"/>
    <property type="match status" value="1"/>
</dbReference>
<evidence type="ECO:0008006" key="6">
    <source>
        <dbReference type="Google" id="ProtNLM"/>
    </source>
</evidence>
<dbReference type="SFLD" id="SFLDG01153">
    <property type="entry name" value="Main.4:_Theta-like"/>
    <property type="match status" value="1"/>
</dbReference>
<comment type="subunit">
    <text evidence="1">Homodimer.</text>
</comment>
<dbReference type="GO" id="GO:0004364">
    <property type="term" value="F:glutathione transferase activity"/>
    <property type="evidence" value="ECO:0007669"/>
    <property type="project" value="TreeGrafter"/>
</dbReference>
<dbReference type="InterPro" id="IPR036249">
    <property type="entry name" value="Thioredoxin-like_sf"/>
</dbReference>
<keyword evidence="5" id="KW-1185">Reference proteome</keyword>
<dbReference type="SUPFAM" id="SSF47616">
    <property type="entry name" value="GST C-terminal domain-like"/>
    <property type="match status" value="1"/>
</dbReference>
<name>A0AAV7X2P6_9NEOP</name>
<protein>
    <recommendedName>
        <fullName evidence="6">Glutathione S-transferase 1-like</fullName>
    </recommendedName>
</protein>
<dbReference type="InterPro" id="IPR036282">
    <property type="entry name" value="Glutathione-S-Trfase_C_sf"/>
</dbReference>
<dbReference type="Pfam" id="PF02798">
    <property type="entry name" value="GST_N"/>
    <property type="match status" value="1"/>
</dbReference>
<dbReference type="SFLD" id="SFLDG00358">
    <property type="entry name" value="Main_(cytGST)"/>
    <property type="match status" value="1"/>
</dbReference>
<dbReference type="PANTHER" id="PTHR43969:SF9">
    <property type="entry name" value="GLUTATHIONE S TRANSFERASE D10, ISOFORM A-RELATED"/>
    <property type="match status" value="1"/>
</dbReference>
<sequence length="222" mass="24425">MVLTLYGTDLSPPTRAVRLVCAALGVDYEYKLISLLAGEHKKPEFLKINPHHTVPTIQDDDFALWDSHAIAVYLAEKSGNHTWYPKDARKRATIHQRLHFDDSMLFTKMKDVLVPLFYGTASEFQAEKVQRLQESLDQLDLIISDGGWLVGSTPTIADCCAAASVSSIMSVLPQLAVTGRTAAWLSRCERELPGYATLNTPGAVGLGQAAQQQILKRKSGSQ</sequence>
<dbReference type="PANTHER" id="PTHR43969">
    <property type="entry name" value="GLUTATHIONE S TRANSFERASE D10, ISOFORM A-RELATED"/>
    <property type="match status" value="1"/>
</dbReference>
<organism evidence="4 5">
    <name type="scientific">Megalurothrips usitatus</name>
    <name type="common">bean blossom thrips</name>
    <dbReference type="NCBI Taxonomy" id="439358"/>
    <lineage>
        <taxon>Eukaryota</taxon>
        <taxon>Metazoa</taxon>
        <taxon>Ecdysozoa</taxon>
        <taxon>Arthropoda</taxon>
        <taxon>Hexapoda</taxon>
        <taxon>Insecta</taxon>
        <taxon>Pterygota</taxon>
        <taxon>Neoptera</taxon>
        <taxon>Paraneoptera</taxon>
        <taxon>Thysanoptera</taxon>
        <taxon>Terebrantia</taxon>
        <taxon>Thripoidea</taxon>
        <taxon>Thripidae</taxon>
        <taxon>Megalurothrips</taxon>
    </lineage>
</organism>
<dbReference type="SUPFAM" id="SSF52833">
    <property type="entry name" value="Thioredoxin-like"/>
    <property type="match status" value="1"/>
</dbReference>
<reference evidence="4" key="1">
    <citation type="submission" date="2022-12" db="EMBL/GenBank/DDBJ databases">
        <title>Chromosome-level genome assembly of the bean flower thrips Megalurothrips usitatus.</title>
        <authorList>
            <person name="Ma L."/>
            <person name="Liu Q."/>
            <person name="Li H."/>
            <person name="Cai W."/>
        </authorList>
    </citation>
    <scope>NUCLEOTIDE SEQUENCE</scope>
    <source>
        <strain evidence="4">Cailab_2022a</strain>
    </source>
</reference>
<dbReference type="AlphaFoldDB" id="A0AAV7X2P6"/>
<dbReference type="EMBL" id="JAPTSV010000786">
    <property type="protein sequence ID" value="KAJ1519048.1"/>
    <property type="molecule type" value="Genomic_DNA"/>
</dbReference>
<accession>A0AAV7X2P6</accession>
<feature type="domain" description="GST N-terminal" evidence="2">
    <location>
        <begin position="1"/>
        <end position="82"/>
    </location>
</feature>
<evidence type="ECO:0000256" key="1">
    <source>
        <dbReference type="ARBA" id="ARBA00011738"/>
    </source>
</evidence>
<dbReference type="CDD" id="cd03177">
    <property type="entry name" value="GST_C_Delta_Epsilon"/>
    <property type="match status" value="1"/>
</dbReference>
<evidence type="ECO:0000259" key="3">
    <source>
        <dbReference type="PROSITE" id="PS50405"/>
    </source>
</evidence>
<dbReference type="Gene3D" id="3.40.30.10">
    <property type="entry name" value="Glutaredoxin"/>
    <property type="match status" value="1"/>
</dbReference>
<dbReference type="Proteomes" id="UP001075354">
    <property type="component" value="Unassembled WGS sequence"/>
</dbReference>
<evidence type="ECO:0000259" key="2">
    <source>
        <dbReference type="PROSITE" id="PS50404"/>
    </source>
</evidence>
<evidence type="ECO:0000313" key="4">
    <source>
        <dbReference type="EMBL" id="KAJ1519048.1"/>
    </source>
</evidence>
<dbReference type="Gene3D" id="1.20.1050.10">
    <property type="match status" value="1"/>
</dbReference>
<dbReference type="Pfam" id="PF13410">
    <property type="entry name" value="GST_C_2"/>
    <property type="match status" value="1"/>
</dbReference>
<dbReference type="CDD" id="cd03045">
    <property type="entry name" value="GST_N_Delta_Epsilon"/>
    <property type="match status" value="1"/>
</dbReference>
<dbReference type="PROSITE" id="PS50404">
    <property type="entry name" value="GST_NTER"/>
    <property type="match status" value="1"/>
</dbReference>
<dbReference type="PROSITE" id="PS50405">
    <property type="entry name" value="GST_CTER"/>
    <property type="match status" value="1"/>
</dbReference>
<dbReference type="InterPro" id="IPR040079">
    <property type="entry name" value="Glutathione_S-Trfase"/>
</dbReference>
<feature type="domain" description="GST C-terminal" evidence="3">
    <location>
        <begin position="87"/>
        <end position="213"/>
    </location>
</feature>
<dbReference type="InterPro" id="IPR010987">
    <property type="entry name" value="Glutathione-S-Trfase_C-like"/>
</dbReference>
<dbReference type="FunFam" id="1.20.1050.10:FF:000007">
    <property type="entry name" value="Glutathione S-transferase 1-1"/>
    <property type="match status" value="1"/>
</dbReference>
<dbReference type="GO" id="GO:0006749">
    <property type="term" value="P:glutathione metabolic process"/>
    <property type="evidence" value="ECO:0007669"/>
    <property type="project" value="TreeGrafter"/>
</dbReference>
<dbReference type="InterPro" id="IPR004045">
    <property type="entry name" value="Glutathione_S-Trfase_N"/>
</dbReference>
<gene>
    <name evidence="4" type="ORF">ONE63_011291</name>
</gene>
<comment type="caution">
    <text evidence="4">The sequence shown here is derived from an EMBL/GenBank/DDBJ whole genome shotgun (WGS) entry which is preliminary data.</text>
</comment>
<proteinExistence type="predicted"/>